<dbReference type="PANTHER" id="PTHR36450">
    <property type="entry name" value="THIOREDOXIN"/>
    <property type="match status" value="1"/>
</dbReference>
<dbReference type="SUPFAM" id="SSF52833">
    <property type="entry name" value="Thioredoxin-like"/>
    <property type="match status" value="1"/>
</dbReference>
<evidence type="ECO:0000313" key="2">
    <source>
        <dbReference type="EMBL" id="GAF73043.1"/>
    </source>
</evidence>
<gene>
    <name evidence="2" type="ORF">S01H1_15403</name>
</gene>
<dbReference type="InterPro" id="IPR012336">
    <property type="entry name" value="Thioredoxin-like_fold"/>
</dbReference>
<dbReference type="PANTHER" id="PTHR36450:SF1">
    <property type="entry name" value="THIOREDOXIN"/>
    <property type="match status" value="1"/>
</dbReference>
<dbReference type="Pfam" id="PF13192">
    <property type="entry name" value="Thioredoxin_3"/>
    <property type="match status" value="1"/>
</dbReference>
<evidence type="ECO:0000259" key="1">
    <source>
        <dbReference type="Pfam" id="PF13192"/>
    </source>
</evidence>
<dbReference type="NCBIfam" id="TIGR00412">
    <property type="entry name" value="redox_disulf_2"/>
    <property type="match status" value="1"/>
</dbReference>
<sequence length="76" mass="8203">MKIQILGPGCSKCKQLAENVEAAIAELGLECRVEKVTGIDEIIKFGVIMTPALAINHKVKITGKVASVEEIKELLK</sequence>
<dbReference type="EMBL" id="BARS01008040">
    <property type="protein sequence ID" value="GAF73043.1"/>
    <property type="molecule type" value="Genomic_DNA"/>
</dbReference>
<dbReference type="PIRSF" id="PIRSF037031">
    <property type="entry name" value="Redox_disulphide_2"/>
    <property type="match status" value="1"/>
</dbReference>
<dbReference type="Gene3D" id="3.40.30.10">
    <property type="entry name" value="Glutaredoxin"/>
    <property type="match status" value="1"/>
</dbReference>
<name>X0RW73_9ZZZZ</name>
<proteinExistence type="predicted"/>
<feature type="domain" description="Thioredoxin-like fold" evidence="1">
    <location>
        <begin position="1"/>
        <end position="76"/>
    </location>
</feature>
<protein>
    <recommendedName>
        <fullName evidence="1">Thioredoxin-like fold domain-containing protein</fullName>
    </recommendedName>
</protein>
<dbReference type="AlphaFoldDB" id="X0RW73"/>
<comment type="caution">
    <text evidence="2">The sequence shown here is derived from an EMBL/GenBank/DDBJ whole genome shotgun (WGS) entry which is preliminary data.</text>
</comment>
<organism evidence="2">
    <name type="scientific">marine sediment metagenome</name>
    <dbReference type="NCBI Taxonomy" id="412755"/>
    <lineage>
        <taxon>unclassified sequences</taxon>
        <taxon>metagenomes</taxon>
        <taxon>ecological metagenomes</taxon>
    </lineage>
</organism>
<dbReference type="InterPro" id="IPR005243">
    <property type="entry name" value="THIRX-like_proc"/>
</dbReference>
<accession>X0RW73</accession>
<dbReference type="InterPro" id="IPR036249">
    <property type="entry name" value="Thioredoxin-like_sf"/>
</dbReference>
<reference evidence="2" key="1">
    <citation type="journal article" date="2014" name="Front. Microbiol.">
        <title>High frequency of phylogenetically diverse reductive dehalogenase-homologous genes in deep subseafloor sedimentary metagenomes.</title>
        <authorList>
            <person name="Kawai M."/>
            <person name="Futagami T."/>
            <person name="Toyoda A."/>
            <person name="Takaki Y."/>
            <person name="Nishi S."/>
            <person name="Hori S."/>
            <person name="Arai W."/>
            <person name="Tsubouchi T."/>
            <person name="Morono Y."/>
            <person name="Uchiyama I."/>
            <person name="Ito T."/>
            <person name="Fujiyama A."/>
            <person name="Inagaki F."/>
            <person name="Takami H."/>
        </authorList>
    </citation>
    <scope>NUCLEOTIDE SEQUENCE</scope>
    <source>
        <strain evidence="2">Expedition CK06-06</strain>
    </source>
</reference>